<dbReference type="InterPro" id="IPR001387">
    <property type="entry name" value="Cro/C1-type_HTH"/>
</dbReference>
<reference evidence="2 3" key="1">
    <citation type="submission" date="2023-07" db="EMBL/GenBank/DDBJ databases">
        <authorList>
            <person name="Girao M."/>
            <person name="Carvalho M.F."/>
        </authorList>
    </citation>
    <scope>NUCLEOTIDE SEQUENCE [LARGE SCALE GENOMIC DNA]</scope>
    <source>
        <strain evidence="2 3">66/93</strain>
    </source>
</reference>
<evidence type="ECO:0000313" key="3">
    <source>
        <dbReference type="Proteomes" id="UP001348641"/>
    </source>
</evidence>
<dbReference type="Pfam" id="PF17765">
    <property type="entry name" value="MLTR_LBD"/>
    <property type="match status" value="1"/>
</dbReference>
<dbReference type="Pfam" id="PF13560">
    <property type="entry name" value="HTH_31"/>
    <property type="match status" value="1"/>
</dbReference>
<evidence type="ECO:0000313" key="2">
    <source>
        <dbReference type="EMBL" id="MEE2054532.1"/>
    </source>
</evidence>
<name>A0ABU7KZN4_9ACTN</name>
<sequence length="283" mass="30863">MDDNALGEFLRARREALPPDRVGLPTGPRRRTPGLRRAELATLSGVSVDYLTRLEQGRDRNPSGQVLVALADALRLSVGDRVQLRNLSKAASGVGALCPQQPPEREVRPTMVSLLERLEPAPAVLFNRVGETLAHTAAYARLAGPVGLLDEDGEPVNRWWFVFADDRARQVYPDWDRVADERIAELRSESALDDPFLAHLVEELEIVGGAPFTDRLAAAPAVPRRTGLERLVHPEAGELRLSYESLDAGGQRLVVYLPADEGTAAALDRLTLRGPVPLRAVSG</sequence>
<dbReference type="PROSITE" id="PS50943">
    <property type="entry name" value="HTH_CROC1"/>
    <property type="match status" value="1"/>
</dbReference>
<dbReference type="SMART" id="SM00530">
    <property type="entry name" value="HTH_XRE"/>
    <property type="match status" value="1"/>
</dbReference>
<organism evidence="2 3">
    <name type="scientific">Nocardiopsis tropica</name>
    <dbReference type="NCBI Taxonomy" id="109330"/>
    <lineage>
        <taxon>Bacteria</taxon>
        <taxon>Bacillati</taxon>
        <taxon>Actinomycetota</taxon>
        <taxon>Actinomycetes</taxon>
        <taxon>Streptosporangiales</taxon>
        <taxon>Nocardiopsidaceae</taxon>
        <taxon>Nocardiopsis</taxon>
    </lineage>
</organism>
<dbReference type="InterPro" id="IPR010982">
    <property type="entry name" value="Lambda_DNA-bd_dom_sf"/>
</dbReference>
<accession>A0ABU7KZN4</accession>
<dbReference type="InterPro" id="IPR041413">
    <property type="entry name" value="MLTR_LBD"/>
</dbReference>
<dbReference type="EMBL" id="JAUUCC010000115">
    <property type="protein sequence ID" value="MEE2054532.1"/>
    <property type="molecule type" value="Genomic_DNA"/>
</dbReference>
<gene>
    <name evidence="2" type="ORF">Q8A49_28955</name>
</gene>
<feature type="domain" description="HTH cro/C1-type" evidence="1">
    <location>
        <begin position="34"/>
        <end position="81"/>
    </location>
</feature>
<dbReference type="RefSeq" id="WP_330161371.1">
    <property type="nucleotide sequence ID" value="NZ_BAAAJA010000041.1"/>
</dbReference>
<comment type="caution">
    <text evidence="2">The sequence shown here is derived from an EMBL/GenBank/DDBJ whole genome shotgun (WGS) entry which is preliminary data.</text>
</comment>
<dbReference type="Gene3D" id="1.10.260.40">
    <property type="entry name" value="lambda repressor-like DNA-binding domains"/>
    <property type="match status" value="1"/>
</dbReference>
<dbReference type="Proteomes" id="UP001348641">
    <property type="component" value="Unassembled WGS sequence"/>
</dbReference>
<dbReference type="SUPFAM" id="SSF47413">
    <property type="entry name" value="lambda repressor-like DNA-binding domains"/>
    <property type="match status" value="1"/>
</dbReference>
<dbReference type="PANTHER" id="PTHR35010">
    <property type="entry name" value="BLL4672 PROTEIN-RELATED"/>
    <property type="match status" value="1"/>
</dbReference>
<dbReference type="CDD" id="cd00093">
    <property type="entry name" value="HTH_XRE"/>
    <property type="match status" value="1"/>
</dbReference>
<protein>
    <submittedName>
        <fullName evidence="2">Helix-turn-helix domain-containing protein</fullName>
    </submittedName>
</protein>
<dbReference type="Gene3D" id="3.30.450.180">
    <property type="match status" value="1"/>
</dbReference>
<dbReference type="PANTHER" id="PTHR35010:SF2">
    <property type="entry name" value="BLL4672 PROTEIN"/>
    <property type="match status" value="1"/>
</dbReference>
<evidence type="ECO:0000259" key="1">
    <source>
        <dbReference type="PROSITE" id="PS50943"/>
    </source>
</evidence>
<proteinExistence type="predicted"/>